<dbReference type="AlphaFoldDB" id="A0A9N9P3H9"/>
<evidence type="ECO:0000313" key="5">
    <source>
        <dbReference type="Proteomes" id="UP000789405"/>
    </source>
</evidence>
<keyword evidence="1" id="KW-0238">DNA-binding</keyword>
<gene>
    <name evidence="4" type="ORF">DERYTH_LOCUS20848</name>
</gene>
<dbReference type="InterPro" id="IPR036910">
    <property type="entry name" value="HMG_box_dom_sf"/>
</dbReference>
<evidence type="ECO:0000313" key="4">
    <source>
        <dbReference type="EMBL" id="CAG8788169.1"/>
    </source>
</evidence>
<organism evidence="4 5">
    <name type="scientific">Dentiscutata erythropus</name>
    <dbReference type="NCBI Taxonomy" id="1348616"/>
    <lineage>
        <taxon>Eukaryota</taxon>
        <taxon>Fungi</taxon>
        <taxon>Fungi incertae sedis</taxon>
        <taxon>Mucoromycota</taxon>
        <taxon>Glomeromycotina</taxon>
        <taxon>Glomeromycetes</taxon>
        <taxon>Diversisporales</taxon>
        <taxon>Gigasporaceae</taxon>
        <taxon>Dentiscutata</taxon>
    </lineage>
</organism>
<accession>A0A9N9P3H9</accession>
<sequence>MGKTTAAKTETKSKPKAEAKEKKPPTVYNLFMRSQLPKIKAENPGLEHKAAFKLVAEAWAKS</sequence>
<dbReference type="Proteomes" id="UP000789405">
    <property type="component" value="Unassembled WGS sequence"/>
</dbReference>
<dbReference type="GO" id="GO:0005634">
    <property type="term" value="C:nucleus"/>
    <property type="evidence" value="ECO:0007669"/>
    <property type="project" value="UniProtKB-UniRule"/>
</dbReference>
<evidence type="ECO:0000256" key="2">
    <source>
        <dbReference type="SAM" id="MobiDB-lite"/>
    </source>
</evidence>
<dbReference type="SUPFAM" id="SSF47095">
    <property type="entry name" value="HMG-box"/>
    <property type="match status" value="1"/>
</dbReference>
<protein>
    <submittedName>
        <fullName evidence="4">3152_t:CDS:1</fullName>
    </submittedName>
</protein>
<dbReference type="InterPro" id="IPR056775">
    <property type="entry name" value="YABBY_C"/>
</dbReference>
<dbReference type="Pfam" id="PF04690">
    <property type="entry name" value="YABBY"/>
    <property type="match status" value="1"/>
</dbReference>
<feature type="domain" description="HMG box" evidence="3">
    <location>
        <begin position="21"/>
        <end position="62"/>
    </location>
</feature>
<keyword evidence="1" id="KW-0539">Nucleus</keyword>
<evidence type="ECO:0000256" key="1">
    <source>
        <dbReference type="PROSITE-ProRule" id="PRU00267"/>
    </source>
</evidence>
<feature type="compositionally biased region" description="Basic and acidic residues" evidence="2">
    <location>
        <begin position="9"/>
        <end position="24"/>
    </location>
</feature>
<name>A0A9N9P3H9_9GLOM</name>
<dbReference type="EMBL" id="CAJVPY010025385">
    <property type="protein sequence ID" value="CAG8788169.1"/>
    <property type="molecule type" value="Genomic_DNA"/>
</dbReference>
<dbReference type="InterPro" id="IPR009071">
    <property type="entry name" value="HMG_box_dom"/>
</dbReference>
<feature type="non-terminal residue" evidence="4">
    <location>
        <position position="62"/>
    </location>
</feature>
<evidence type="ECO:0000259" key="3">
    <source>
        <dbReference type="PROSITE" id="PS50118"/>
    </source>
</evidence>
<dbReference type="OrthoDB" id="667577at2759"/>
<dbReference type="CDD" id="cd00084">
    <property type="entry name" value="HMG-box_SF"/>
    <property type="match status" value="1"/>
</dbReference>
<feature type="region of interest" description="Disordered" evidence="2">
    <location>
        <begin position="1"/>
        <end position="25"/>
    </location>
</feature>
<dbReference type="GO" id="GO:0003677">
    <property type="term" value="F:DNA binding"/>
    <property type="evidence" value="ECO:0007669"/>
    <property type="project" value="UniProtKB-UniRule"/>
</dbReference>
<keyword evidence="5" id="KW-1185">Reference proteome</keyword>
<feature type="DNA-binding region" description="HMG box" evidence="1">
    <location>
        <begin position="21"/>
        <end position="62"/>
    </location>
</feature>
<comment type="caution">
    <text evidence="4">The sequence shown here is derived from an EMBL/GenBank/DDBJ whole genome shotgun (WGS) entry which is preliminary data.</text>
</comment>
<dbReference type="PROSITE" id="PS50118">
    <property type="entry name" value="HMG_BOX_2"/>
    <property type="match status" value="1"/>
</dbReference>
<proteinExistence type="predicted"/>
<dbReference type="Gene3D" id="1.10.30.10">
    <property type="entry name" value="High mobility group box domain"/>
    <property type="match status" value="1"/>
</dbReference>
<reference evidence="4" key="1">
    <citation type="submission" date="2021-06" db="EMBL/GenBank/DDBJ databases">
        <authorList>
            <person name="Kallberg Y."/>
            <person name="Tangrot J."/>
            <person name="Rosling A."/>
        </authorList>
    </citation>
    <scope>NUCLEOTIDE SEQUENCE</scope>
    <source>
        <strain evidence="4">MA453B</strain>
    </source>
</reference>